<dbReference type="STRING" id="42253.NITMOv2_4589"/>
<reference evidence="2 3" key="1">
    <citation type="journal article" date="2015" name="Proc. Natl. Acad. Sci. U.S.A.">
        <title>Expanded metabolic versatility of ubiquitous nitrite-oxidizing bacteria from the genus Nitrospira.</title>
        <authorList>
            <person name="Koch H."/>
            <person name="Lucker S."/>
            <person name="Albertsen M."/>
            <person name="Kitzinger K."/>
            <person name="Herbold C."/>
            <person name="Spieck E."/>
            <person name="Nielsen P.H."/>
            <person name="Wagner M."/>
            <person name="Daims H."/>
        </authorList>
    </citation>
    <scope>NUCLEOTIDE SEQUENCE [LARGE SCALE GENOMIC DNA]</scope>
    <source>
        <strain evidence="2 3">NSP M-1</strain>
    </source>
</reference>
<evidence type="ECO:0000259" key="1">
    <source>
        <dbReference type="Pfam" id="PF13473"/>
    </source>
</evidence>
<name>A0A0K2GJ52_NITMO</name>
<dbReference type="AlphaFoldDB" id="A0A0K2GJ52"/>
<dbReference type="OrthoDB" id="9816061at2"/>
<dbReference type="Pfam" id="PF13473">
    <property type="entry name" value="Cupredoxin_1"/>
    <property type="match status" value="1"/>
</dbReference>
<gene>
    <name evidence="2" type="ORF">NITMOv2_4589</name>
</gene>
<dbReference type="Gene3D" id="2.60.40.420">
    <property type="entry name" value="Cupredoxins - blue copper proteins"/>
    <property type="match status" value="1"/>
</dbReference>
<dbReference type="Proteomes" id="UP000069205">
    <property type="component" value="Chromosome"/>
</dbReference>
<accession>A0A0K2GJ52</accession>
<sequence>MPVALRLIFLIMVGLPGEGPAAQASDVGAPDEDRAPVVIQGRQFTPDRTLLHQGRKARLVFTNLDSELHTFAPSGLFAGESFIIAGNGAPEFGPGGLKRVIIPPDGVAEISFTPATRGEYRYICDMPGHQMSALIIVE</sequence>
<dbReference type="RefSeq" id="WP_053381733.1">
    <property type="nucleotide sequence ID" value="NZ_CP011801.1"/>
</dbReference>
<evidence type="ECO:0000313" key="3">
    <source>
        <dbReference type="Proteomes" id="UP000069205"/>
    </source>
</evidence>
<dbReference type="EMBL" id="CP011801">
    <property type="protein sequence ID" value="ALA60961.1"/>
    <property type="molecule type" value="Genomic_DNA"/>
</dbReference>
<dbReference type="InterPro" id="IPR008972">
    <property type="entry name" value="Cupredoxin"/>
</dbReference>
<keyword evidence="3" id="KW-1185">Reference proteome</keyword>
<evidence type="ECO:0000313" key="2">
    <source>
        <dbReference type="EMBL" id="ALA60961.1"/>
    </source>
</evidence>
<dbReference type="InterPro" id="IPR028096">
    <property type="entry name" value="EfeO_Cupredoxin"/>
</dbReference>
<dbReference type="PATRIC" id="fig|42253.5.peg.4526"/>
<feature type="domain" description="EfeO-type cupredoxin-like" evidence="1">
    <location>
        <begin position="26"/>
        <end position="137"/>
    </location>
</feature>
<dbReference type="KEGG" id="nmv:NITMOv2_4589"/>
<organism evidence="2 3">
    <name type="scientific">Nitrospira moscoviensis</name>
    <dbReference type="NCBI Taxonomy" id="42253"/>
    <lineage>
        <taxon>Bacteria</taxon>
        <taxon>Pseudomonadati</taxon>
        <taxon>Nitrospirota</taxon>
        <taxon>Nitrospiria</taxon>
        <taxon>Nitrospirales</taxon>
        <taxon>Nitrospiraceae</taxon>
        <taxon>Nitrospira</taxon>
    </lineage>
</organism>
<protein>
    <recommendedName>
        <fullName evidence="1">EfeO-type cupredoxin-like domain-containing protein</fullName>
    </recommendedName>
</protein>
<proteinExistence type="predicted"/>
<dbReference type="SUPFAM" id="SSF49503">
    <property type="entry name" value="Cupredoxins"/>
    <property type="match status" value="1"/>
</dbReference>